<dbReference type="Proteomes" id="UP000770015">
    <property type="component" value="Unassembled WGS sequence"/>
</dbReference>
<gene>
    <name evidence="1" type="ORF">F5X68DRAFT_81219</name>
</gene>
<keyword evidence="2" id="KW-1185">Reference proteome</keyword>
<protein>
    <submittedName>
        <fullName evidence="1">Uncharacterized protein</fullName>
    </submittedName>
</protein>
<comment type="caution">
    <text evidence="1">The sequence shown here is derived from an EMBL/GenBank/DDBJ whole genome shotgun (WGS) entry which is preliminary data.</text>
</comment>
<reference evidence="1" key="1">
    <citation type="journal article" date="2021" name="Nat. Commun.">
        <title>Genetic determinants of endophytism in the Arabidopsis root mycobiome.</title>
        <authorList>
            <person name="Mesny F."/>
            <person name="Miyauchi S."/>
            <person name="Thiergart T."/>
            <person name="Pickel B."/>
            <person name="Atanasova L."/>
            <person name="Karlsson M."/>
            <person name="Huettel B."/>
            <person name="Barry K.W."/>
            <person name="Haridas S."/>
            <person name="Chen C."/>
            <person name="Bauer D."/>
            <person name="Andreopoulos W."/>
            <person name="Pangilinan J."/>
            <person name="LaButti K."/>
            <person name="Riley R."/>
            <person name="Lipzen A."/>
            <person name="Clum A."/>
            <person name="Drula E."/>
            <person name="Henrissat B."/>
            <person name="Kohler A."/>
            <person name="Grigoriev I.V."/>
            <person name="Martin F.M."/>
            <person name="Hacquard S."/>
        </authorList>
    </citation>
    <scope>NUCLEOTIDE SEQUENCE</scope>
    <source>
        <strain evidence="1">MPI-SDFR-AT-0117</strain>
    </source>
</reference>
<evidence type="ECO:0000313" key="1">
    <source>
        <dbReference type="EMBL" id="KAH6688631.1"/>
    </source>
</evidence>
<evidence type="ECO:0000313" key="2">
    <source>
        <dbReference type="Proteomes" id="UP000770015"/>
    </source>
</evidence>
<proteinExistence type="predicted"/>
<organism evidence="1 2">
    <name type="scientific">Plectosphaerella plurivora</name>
    <dbReference type="NCBI Taxonomy" id="936078"/>
    <lineage>
        <taxon>Eukaryota</taxon>
        <taxon>Fungi</taxon>
        <taxon>Dikarya</taxon>
        <taxon>Ascomycota</taxon>
        <taxon>Pezizomycotina</taxon>
        <taxon>Sordariomycetes</taxon>
        <taxon>Hypocreomycetidae</taxon>
        <taxon>Glomerellales</taxon>
        <taxon>Plectosphaerellaceae</taxon>
        <taxon>Plectosphaerella</taxon>
    </lineage>
</organism>
<name>A0A9P9ABC8_9PEZI</name>
<accession>A0A9P9ABC8</accession>
<sequence length="174" mass="19128">MTAACCLLYLSHDTHLPAVSSCDTDVMIQWAVSEGTPLRRDWFGCGCGVQGGSCVMGGWSNEEAYGDKQKLGAMRSPLGCMGRLRVPARWNGEARYEVASIVLSPLLETLFSPLIQDVTMCMIHYIVTSMPDVHHIAIPYMNRRNVARCFPQTPYVKNQTPLQALASPCASTDN</sequence>
<dbReference type="AlphaFoldDB" id="A0A9P9ABC8"/>
<dbReference type="EMBL" id="JAGSXJ010000009">
    <property type="protein sequence ID" value="KAH6688631.1"/>
    <property type="molecule type" value="Genomic_DNA"/>
</dbReference>